<dbReference type="Proteomes" id="UP000242164">
    <property type="component" value="Unassembled WGS sequence"/>
</dbReference>
<evidence type="ECO:0000313" key="1">
    <source>
        <dbReference type="EMBL" id="SCM06547.1"/>
    </source>
</evidence>
<dbReference type="GO" id="GO:0047355">
    <property type="term" value="F:CDP-glycerol glycerophosphotransferase activity"/>
    <property type="evidence" value="ECO:0007669"/>
    <property type="project" value="InterPro"/>
</dbReference>
<comment type="caution">
    <text evidence="1">The sequence shown here is derived from an EMBL/GenBank/DDBJ whole genome shotgun (WGS) entry which is preliminary data.</text>
</comment>
<dbReference type="GO" id="GO:0016020">
    <property type="term" value="C:membrane"/>
    <property type="evidence" value="ECO:0007669"/>
    <property type="project" value="InterPro"/>
</dbReference>
<protein>
    <submittedName>
        <fullName evidence="1">CDP-glycerol:glycerophosphate glycerophosphotransferase</fullName>
    </submittedName>
</protein>
<proteinExistence type="predicted"/>
<dbReference type="SUPFAM" id="SSF53756">
    <property type="entry name" value="UDP-Glycosyltransferase/glycogen phosphorylase"/>
    <property type="match status" value="1"/>
</dbReference>
<dbReference type="Pfam" id="PF04464">
    <property type="entry name" value="Glyphos_transf"/>
    <property type="match status" value="1"/>
</dbReference>
<dbReference type="InterPro" id="IPR043148">
    <property type="entry name" value="TagF_C"/>
</dbReference>
<dbReference type="InterPro" id="IPR007554">
    <property type="entry name" value="Glycerophosphate_synth"/>
</dbReference>
<sequence length="157" mass="18505">MHLNIDAMYEALKNEYILIIKLHPAIRNKLLYKEIYANFLYDYSLYPNINDLFLITDILITDYSSIPFEFCLLNKPMIFFTYDLKTYAKKRGIMEGVMSAAPGPVVYNSTEVIEAIQNYSFDVKKMKEFNEYWNQYSNGSSSKNLVNYLFSQNEVEF</sequence>
<name>A0AAX2CNB7_9BACI</name>
<evidence type="ECO:0000313" key="2">
    <source>
        <dbReference type="Proteomes" id="UP000242164"/>
    </source>
</evidence>
<dbReference type="InterPro" id="IPR051612">
    <property type="entry name" value="Teichoic_Acid_Biosynth"/>
</dbReference>
<dbReference type="PANTHER" id="PTHR37316:SF1">
    <property type="entry name" value="TEICHOIC ACID GLYCEROL-PHOSPHATE PRIMASE"/>
    <property type="match status" value="1"/>
</dbReference>
<gene>
    <name evidence="1" type="ORF">BCB44BAC_04269</name>
</gene>
<dbReference type="AlphaFoldDB" id="A0AAX2CNB7"/>
<reference evidence="1 2" key="1">
    <citation type="submission" date="2016-08" db="EMBL/GenBank/DDBJ databases">
        <authorList>
            <person name="Loux V."/>
            <person name="Rue O."/>
        </authorList>
    </citation>
    <scope>NUCLEOTIDE SEQUENCE [LARGE SCALE GENOMIC DNA]</scope>
    <source>
        <strain evidence="1 2">AFSSA_08CEB44bac</strain>
    </source>
</reference>
<accession>A0AAX2CNB7</accession>
<dbReference type="Gene3D" id="3.40.50.12580">
    <property type="match status" value="1"/>
</dbReference>
<dbReference type="PANTHER" id="PTHR37316">
    <property type="entry name" value="TEICHOIC ACID GLYCEROL-PHOSPHATE PRIMASE"/>
    <property type="match status" value="1"/>
</dbReference>
<dbReference type="EMBL" id="FMIK01000063">
    <property type="protein sequence ID" value="SCM06547.1"/>
    <property type="molecule type" value="Genomic_DNA"/>
</dbReference>
<organism evidence="1 2">
    <name type="scientific">Bacillus cytotoxicus</name>
    <dbReference type="NCBI Taxonomy" id="580165"/>
    <lineage>
        <taxon>Bacteria</taxon>
        <taxon>Bacillati</taxon>
        <taxon>Bacillota</taxon>
        <taxon>Bacilli</taxon>
        <taxon>Bacillales</taxon>
        <taxon>Bacillaceae</taxon>
        <taxon>Bacillus</taxon>
        <taxon>Bacillus cereus group</taxon>
    </lineage>
</organism>